<feature type="domain" description="PE" evidence="1">
    <location>
        <begin position="4"/>
        <end position="41"/>
    </location>
</feature>
<name>A0A7Z7NB79_9MYCO</name>
<dbReference type="Gene3D" id="1.10.287.850">
    <property type="entry name" value="HP0062-like domain"/>
    <property type="match status" value="1"/>
</dbReference>
<sequence length="54" mass="5442">MALVIATPEALSAAALDLAGNRSAISAADAAAAAATPRVQAHKPRRFIATLSRD</sequence>
<proteinExistence type="predicted"/>
<dbReference type="AlphaFoldDB" id="A0A7Z7NB79"/>
<evidence type="ECO:0000313" key="3">
    <source>
        <dbReference type="Proteomes" id="UP000554965"/>
    </source>
</evidence>
<dbReference type="InterPro" id="IPR000084">
    <property type="entry name" value="PE-PGRS_N"/>
</dbReference>
<dbReference type="Proteomes" id="UP000554965">
    <property type="component" value="Unassembled WGS sequence"/>
</dbReference>
<organism evidence="2 3">
    <name type="scientific">Mycobacterium simulans</name>
    <dbReference type="NCBI Taxonomy" id="627089"/>
    <lineage>
        <taxon>Bacteria</taxon>
        <taxon>Bacillati</taxon>
        <taxon>Actinomycetota</taxon>
        <taxon>Actinomycetes</taxon>
        <taxon>Mycobacteriales</taxon>
        <taxon>Mycobacteriaceae</taxon>
        <taxon>Mycobacterium</taxon>
    </lineage>
</organism>
<gene>
    <name evidence="2" type="ORF">MSIMFB_04104</name>
</gene>
<evidence type="ECO:0000313" key="2">
    <source>
        <dbReference type="EMBL" id="SOJ56628.1"/>
    </source>
</evidence>
<reference evidence="2 3" key="1">
    <citation type="submission" date="2017-10" db="EMBL/GenBank/DDBJ databases">
        <authorList>
            <consortium name="Urmite Genomes"/>
        </authorList>
    </citation>
    <scope>NUCLEOTIDE SEQUENCE [LARGE SCALE GENOMIC DNA]</scope>
    <source>
        <strain evidence="2 3">FB-527</strain>
    </source>
</reference>
<dbReference type="RefSeq" id="WP_186244219.1">
    <property type="nucleotide sequence ID" value="NZ_OCTY01000002.1"/>
</dbReference>
<keyword evidence="3" id="KW-1185">Reference proteome</keyword>
<protein>
    <recommendedName>
        <fullName evidence="1">PE domain-containing protein</fullName>
    </recommendedName>
</protein>
<dbReference type="SUPFAM" id="SSF140459">
    <property type="entry name" value="PE/PPE dimer-like"/>
    <property type="match status" value="1"/>
</dbReference>
<comment type="caution">
    <text evidence="2">The sequence shown here is derived from an EMBL/GenBank/DDBJ whole genome shotgun (WGS) entry which is preliminary data.</text>
</comment>
<dbReference type="Pfam" id="PF00934">
    <property type="entry name" value="PE"/>
    <property type="match status" value="1"/>
</dbReference>
<accession>A0A7Z7NB79</accession>
<dbReference type="InterPro" id="IPR038332">
    <property type="entry name" value="PPE_sf"/>
</dbReference>
<dbReference type="EMBL" id="OCTY01000002">
    <property type="protein sequence ID" value="SOJ56628.1"/>
    <property type="molecule type" value="Genomic_DNA"/>
</dbReference>
<evidence type="ECO:0000259" key="1">
    <source>
        <dbReference type="Pfam" id="PF00934"/>
    </source>
</evidence>